<keyword evidence="1" id="KW-0175">Coiled coil</keyword>
<feature type="region of interest" description="Disordered" evidence="2">
    <location>
        <begin position="63"/>
        <end position="111"/>
    </location>
</feature>
<proteinExistence type="predicted"/>
<reference evidence="3 4" key="1">
    <citation type="journal article" date="2015" name="Antonie Van Leeuwenhoek">
        <title>Streptomyces klenkii sp. nov., isolated from deep marine sediment.</title>
        <authorList>
            <person name="Veyisoglu A."/>
            <person name="Sahin N."/>
        </authorList>
    </citation>
    <scope>NUCLEOTIDE SEQUENCE [LARGE SCALE GENOMIC DNA]</scope>
    <source>
        <strain evidence="3 4">KCTC 29202</strain>
    </source>
</reference>
<dbReference type="OrthoDB" id="4248306at2"/>
<feature type="region of interest" description="Disordered" evidence="2">
    <location>
        <begin position="163"/>
        <end position="207"/>
    </location>
</feature>
<dbReference type="AlphaFoldDB" id="A0A3B0BXN1"/>
<evidence type="ECO:0000313" key="3">
    <source>
        <dbReference type="EMBL" id="RKN77630.1"/>
    </source>
</evidence>
<evidence type="ECO:0000256" key="2">
    <source>
        <dbReference type="SAM" id="MobiDB-lite"/>
    </source>
</evidence>
<feature type="coiled-coil region" evidence="1">
    <location>
        <begin position="20"/>
        <end position="54"/>
    </location>
</feature>
<comment type="caution">
    <text evidence="3">The sequence shown here is derived from an EMBL/GenBank/DDBJ whole genome shotgun (WGS) entry which is preliminary data.</text>
</comment>
<accession>A0A3B0BXN1</accession>
<dbReference type="EMBL" id="RBAM01000001">
    <property type="protein sequence ID" value="RKN77630.1"/>
    <property type="molecule type" value="Genomic_DNA"/>
</dbReference>
<keyword evidence="4" id="KW-1185">Reference proteome</keyword>
<gene>
    <name evidence="3" type="ORF">D7231_02710</name>
</gene>
<dbReference type="RefSeq" id="WP_120753246.1">
    <property type="nucleotide sequence ID" value="NZ_JBFADQ010000112.1"/>
</dbReference>
<feature type="compositionally biased region" description="Basic and acidic residues" evidence="2">
    <location>
        <begin position="78"/>
        <end position="87"/>
    </location>
</feature>
<sequence>MPDTANSLTDQYTAQVTADIERVSKEREQVRSEISALQQRLETLEADHQQLLKLQVTLTGEPVATVQPSPSDAAVEPEADKKPDAKVPRPRSSQPPAPARAGRRGTKAARGEVTWGEIVSSYLAGQQGPQSVAEITNGVSAAHPARTVQATVVRNTLEALVARGKAQRSKQGRSVNYSVTRERDGAGRPGQKQASVASPEEGDATLS</sequence>
<evidence type="ECO:0000256" key="1">
    <source>
        <dbReference type="SAM" id="Coils"/>
    </source>
</evidence>
<organism evidence="3 4">
    <name type="scientific">Streptomyces klenkii</name>
    <dbReference type="NCBI Taxonomy" id="1420899"/>
    <lineage>
        <taxon>Bacteria</taxon>
        <taxon>Bacillati</taxon>
        <taxon>Actinomycetota</taxon>
        <taxon>Actinomycetes</taxon>
        <taxon>Kitasatosporales</taxon>
        <taxon>Streptomycetaceae</taxon>
        <taxon>Streptomyces</taxon>
    </lineage>
</organism>
<name>A0A3B0BXN1_9ACTN</name>
<dbReference type="Proteomes" id="UP000270343">
    <property type="component" value="Unassembled WGS sequence"/>
</dbReference>
<evidence type="ECO:0000313" key="4">
    <source>
        <dbReference type="Proteomes" id="UP000270343"/>
    </source>
</evidence>
<protein>
    <submittedName>
        <fullName evidence="3">Uncharacterized protein</fullName>
    </submittedName>
</protein>